<sequence>MTQCVTPRQTCLQPNGFRRNLSSKTRWFMGFCNSHKVSHFSTFFINAKAEIFVAESRLVIRKMCTPTPPENGQGMCTNFVQLHVLCRGSLFNKYMNTLPESSDFDNDPSASSPTEILLRLLLPLNDKV</sequence>
<reference evidence="1" key="1">
    <citation type="submission" date="2022-02" db="EMBL/GenBank/DDBJ databases">
        <title>Plant Genome Project.</title>
        <authorList>
            <person name="Zhang R.-G."/>
        </authorList>
    </citation>
    <scope>NUCLEOTIDE SEQUENCE</scope>
    <source>
        <strain evidence="1">AT1</strain>
    </source>
</reference>
<proteinExistence type="predicted"/>
<accession>A0ACC0LP05</accession>
<evidence type="ECO:0000313" key="1">
    <source>
        <dbReference type="EMBL" id="KAI8530302.1"/>
    </source>
</evidence>
<dbReference type="EMBL" id="CM046398">
    <property type="protein sequence ID" value="KAI8530302.1"/>
    <property type="molecule type" value="Genomic_DNA"/>
</dbReference>
<keyword evidence="2" id="KW-1185">Reference proteome</keyword>
<comment type="caution">
    <text evidence="1">The sequence shown here is derived from an EMBL/GenBank/DDBJ whole genome shotgun (WGS) entry which is preliminary data.</text>
</comment>
<organism evidence="1 2">
    <name type="scientific">Rhododendron molle</name>
    <name type="common">Chinese azalea</name>
    <name type="synonym">Azalea mollis</name>
    <dbReference type="NCBI Taxonomy" id="49168"/>
    <lineage>
        <taxon>Eukaryota</taxon>
        <taxon>Viridiplantae</taxon>
        <taxon>Streptophyta</taxon>
        <taxon>Embryophyta</taxon>
        <taxon>Tracheophyta</taxon>
        <taxon>Spermatophyta</taxon>
        <taxon>Magnoliopsida</taxon>
        <taxon>eudicotyledons</taxon>
        <taxon>Gunneridae</taxon>
        <taxon>Pentapetalae</taxon>
        <taxon>asterids</taxon>
        <taxon>Ericales</taxon>
        <taxon>Ericaceae</taxon>
        <taxon>Ericoideae</taxon>
        <taxon>Rhodoreae</taxon>
        <taxon>Rhododendron</taxon>
    </lineage>
</organism>
<dbReference type="Proteomes" id="UP001062846">
    <property type="component" value="Chromosome 11"/>
</dbReference>
<gene>
    <name evidence="1" type="ORF">RHMOL_Rhmol11G0046100</name>
</gene>
<name>A0ACC0LP05_RHOML</name>
<evidence type="ECO:0000313" key="2">
    <source>
        <dbReference type="Proteomes" id="UP001062846"/>
    </source>
</evidence>
<protein>
    <submittedName>
        <fullName evidence="1">Uncharacterized protein</fullName>
    </submittedName>
</protein>